<dbReference type="EMBL" id="LXWF01000022">
    <property type="protein sequence ID" value="ORC18836.1"/>
    <property type="molecule type" value="Genomic_DNA"/>
</dbReference>
<organism evidence="1 2">
    <name type="scientific">Rothia nasimurium</name>
    <dbReference type="NCBI Taxonomy" id="85336"/>
    <lineage>
        <taxon>Bacteria</taxon>
        <taxon>Bacillati</taxon>
        <taxon>Actinomycetota</taxon>
        <taxon>Actinomycetes</taxon>
        <taxon>Micrococcales</taxon>
        <taxon>Micrococcaceae</taxon>
        <taxon>Rothia</taxon>
    </lineage>
</organism>
<keyword evidence="2" id="KW-1185">Reference proteome</keyword>
<gene>
    <name evidence="1" type="ORF">A7979_02215</name>
</gene>
<evidence type="ECO:0000313" key="2">
    <source>
        <dbReference type="Proteomes" id="UP000192359"/>
    </source>
</evidence>
<name>A0A1Y1RQR9_9MICC</name>
<evidence type="ECO:0000313" key="1">
    <source>
        <dbReference type="EMBL" id="ORC18836.1"/>
    </source>
</evidence>
<protein>
    <submittedName>
        <fullName evidence="1">Uncharacterized protein</fullName>
    </submittedName>
</protein>
<dbReference type="RefSeq" id="WP_083091701.1">
    <property type="nucleotide sequence ID" value="NZ_LXWF01000022.1"/>
</dbReference>
<comment type="caution">
    <text evidence="1">The sequence shown here is derived from an EMBL/GenBank/DDBJ whole genome shotgun (WGS) entry which is preliminary data.</text>
</comment>
<sequence length="71" mass="7743">MEFKASPHFICLSGLLEGGLRPPTCVGQFLMEGPHNLMDGHIPEVARVPQMPTGSNGGLIFIEQGMVCDFW</sequence>
<dbReference type="Proteomes" id="UP000192359">
    <property type="component" value="Unassembled WGS sequence"/>
</dbReference>
<accession>A0A1Y1RQR9</accession>
<dbReference type="AlphaFoldDB" id="A0A1Y1RQR9"/>
<reference evidence="1 2" key="1">
    <citation type="submission" date="2016-05" db="EMBL/GenBank/DDBJ databases">
        <title>Draft genome sequence of a porcine commensal Rothia nasimurium.</title>
        <authorList>
            <person name="Gaiser R.A."/>
            <person name="Van Baarlen P."/>
            <person name="Wells J.M."/>
        </authorList>
    </citation>
    <scope>NUCLEOTIDE SEQUENCE [LARGE SCALE GENOMIC DNA]</scope>
    <source>
        <strain evidence="1 2">PT-32</strain>
    </source>
</reference>
<proteinExistence type="predicted"/>